<name>A0A913XKE3_EXADI</name>
<dbReference type="InterPro" id="IPR052779">
    <property type="entry name" value="WDR62"/>
</dbReference>
<dbReference type="Proteomes" id="UP000887567">
    <property type="component" value="Unplaced"/>
</dbReference>
<accession>A0A913XKE3</accession>
<dbReference type="GO" id="GO:0007099">
    <property type="term" value="P:centriole replication"/>
    <property type="evidence" value="ECO:0007669"/>
    <property type="project" value="TreeGrafter"/>
</dbReference>
<dbReference type="RefSeq" id="XP_020905601.1">
    <property type="nucleotide sequence ID" value="XM_021049942.2"/>
</dbReference>
<dbReference type="KEGG" id="epa:110243805"/>
<dbReference type="GO" id="GO:0072686">
    <property type="term" value="C:mitotic spindle"/>
    <property type="evidence" value="ECO:0007669"/>
    <property type="project" value="TreeGrafter"/>
</dbReference>
<dbReference type="GeneID" id="110243805"/>
<protein>
    <submittedName>
        <fullName evidence="1">Uncharacterized protein</fullName>
    </submittedName>
</protein>
<evidence type="ECO:0000313" key="2">
    <source>
        <dbReference type="Proteomes" id="UP000887567"/>
    </source>
</evidence>
<evidence type="ECO:0000313" key="1">
    <source>
        <dbReference type="EnsemblMetazoa" id="XP_020905601.1"/>
    </source>
</evidence>
<sequence>MTSLNASKGARVPAPTRKLVIRKANSQRDLRPLTDRLTLSKVLGLTCASNAALTCNPVNGIIAYPAGCTVVLFNPRGSKQEFIQNVCK</sequence>
<dbReference type="PANTHER" id="PTHR45589:SF1">
    <property type="entry name" value="WD REPEAT DOMAIN 62, ISOFORM G"/>
    <property type="match status" value="1"/>
</dbReference>
<dbReference type="OrthoDB" id="6154712at2759"/>
<organism evidence="1 2">
    <name type="scientific">Exaiptasia diaphana</name>
    <name type="common">Tropical sea anemone</name>
    <name type="synonym">Aiptasia pulchella</name>
    <dbReference type="NCBI Taxonomy" id="2652724"/>
    <lineage>
        <taxon>Eukaryota</taxon>
        <taxon>Metazoa</taxon>
        <taxon>Cnidaria</taxon>
        <taxon>Anthozoa</taxon>
        <taxon>Hexacorallia</taxon>
        <taxon>Actiniaria</taxon>
        <taxon>Aiptasiidae</taxon>
        <taxon>Exaiptasia</taxon>
    </lineage>
</organism>
<dbReference type="PANTHER" id="PTHR45589">
    <property type="entry name" value="WD REPEAT DOMAIN 62, ISOFORM G"/>
    <property type="match status" value="1"/>
</dbReference>
<dbReference type="AlphaFoldDB" id="A0A913XKE3"/>
<dbReference type="EnsemblMetazoa" id="XM_021049942.2">
    <property type="protein sequence ID" value="XP_020905601.1"/>
    <property type="gene ID" value="LOC110243805"/>
</dbReference>
<proteinExistence type="predicted"/>
<keyword evidence="2" id="KW-1185">Reference proteome</keyword>
<reference evidence="1" key="1">
    <citation type="submission" date="2022-11" db="UniProtKB">
        <authorList>
            <consortium name="EnsemblMetazoa"/>
        </authorList>
    </citation>
    <scope>IDENTIFICATION</scope>
</reference>